<organism evidence="1 2">
    <name type="scientific">Psylliodes chrysocephalus</name>
    <dbReference type="NCBI Taxonomy" id="3402493"/>
    <lineage>
        <taxon>Eukaryota</taxon>
        <taxon>Metazoa</taxon>
        <taxon>Ecdysozoa</taxon>
        <taxon>Arthropoda</taxon>
        <taxon>Hexapoda</taxon>
        <taxon>Insecta</taxon>
        <taxon>Pterygota</taxon>
        <taxon>Neoptera</taxon>
        <taxon>Endopterygota</taxon>
        <taxon>Coleoptera</taxon>
        <taxon>Polyphaga</taxon>
        <taxon>Cucujiformia</taxon>
        <taxon>Chrysomeloidea</taxon>
        <taxon>Chrysomelidae</taxon>
        <taxon>Galerucinae</taxon>
        <taxon>Alticini</taxon>
        <taxon>Psylliodes</taxon>
    </lineage>
</organism>
<dbReference type="OrthoDB" id="6797922at2759"/>
<sequence length="116" mass="13177">MAKRMQENTLFKYLFKKSKPNTGIEVSTENQCSSVFESDTATSSSGSSAAVPGTVDDVSQHVLDVGYYTGSNTKMDDDLKFRLLKSPWMPEKTFKFPVSDGKRKLKLQMQWFERFS</sequence>
<evidence type="ECO:0000313" key="2">
    <source>
        <dbReference type="Proteomes" id="UP001153636"/>
    </source>
</evidence>
<dbReference type="AlphaFoldDB" id="A0A9P0D4Y6"/>
<protein>
    <submittedName>
        <fullName evidence="1">Uncharacterized protein</fullName>
    </submittedName>
</protein>
<accession>A0A9P0D4Y6</accession>
<evidence type="ECO:0000313" key="1">
    <source>
        <dbReference type="EMBL" id="CAH1114347.1"/>
    </source>
</evidence>
<name>A0A9P0D4Y6_9CUCU</name>
<keyword evidence="2" id="KW-1185">Reference proteome</keyword>
<dbReference type="EMBL" id="OV651820">
    <property type="protein sequence ID" value="CAH1114347.1"/>
    <property type="molecule type" value="Genomic_DNA"/>
</dbReference>
<reference evidence="1" key="1">
    <citation type="submission" date="2022-01" db="EMBL/GenBank/DDBJ databases">
        <authorList>
            <person name="King R."/>
        </authorList>
    </citation>
    <scope>NUCLEOTIDE SEQUENCE</scope>
</reference>
<proteinExistence type="predicted"/>
<gene>
    <name evidence="1" type="ORF">PSYICH_LOCUS14077</name>
</gene>
<dbReference type="Proteomes" id="UP001153636">
    <property type="component" value="Chromosome 8"/>
</dbReference>